<accession>A0A2N6QTA6</accession>
<organism evidence="1 2">
    <name type="scientific">Hoylesella buccalis</name>
    <dbReference type="NCBI Taxonomy" id="28127"/>
    <lineage>
        <taxon>Bacteria</taxon>
        <taxon>Pseudomonadati</taxon>
        <taxon>Bacteroidota</taxon>
        <taxon>Bacteroidia</taxon>
        <taxon>Bacteroidales</taxon>
        <taxon>Prevotellaceae</taxon>
        <taxon>Hoylesella</taxon>
    </lineage>
</organism>
<sequence length="60" mass="7089">MTCPQQNHWYAIVSAKIDEENRMAKHSMNKNNEIDAAQRGDYQKTRKFYNNCKIMPKGIK</sequence>
<evidence type="ECO:0000313" key="1">
    <source>
        <dbReference type="EMBL" id="PMC25277.1"/>
    </source>
</evidence>
<name>A0A2N6QTA6_9BACT</name>
<gene>
    <name evidence="1" type="ORF">CJ231_00200</name>
</gene>
<dbReference type="EMBL" id="PNGJ01000001">
    <property type="protein sequence ID" value="PMC25277.1"/>
    <property type="molecule type" value="Genomic_DNA"/>
</dbReference>
<comment type="caution">
    <text evidence="1">The sequence shown here is derived from an EMBL/GenBank/DDBJ whole genome shotgun (WGS) entry which is preliminary data.</text>
</comment>
<reference evidence="1 2" key="1">
    <citation type="submission" date="2017-09" db="EMBL/GenBank/DDBJ databases">
        <title>Bacterial strain isolated from the female urinary microbiota.</title>
        <authorList>
            <person name="Thomas-White K."/>
            <person name="Kumar N."/>
            <person name="Forster S."/>
            <person name="Putonti C."/>
            <person name="Lawley T."/>
            <person name="Wolfe A.J."/>
        </authorList>
    </citation>
    <scope>NUCLEOTIDE SEQUENCE [LARGE SCALE GENOMIC DNA]</scope>
    <source>
        <strain evidence="1 2">UMB0536</strain>
    </source>
</reference>
<dbReference type="Proteomes" id="UP000235564">
    <property type="component" value="Unassembled WGS sequence"/>
</dbReference>
<proteinExistence type="predicted"/>
<evidence type="ECO:0000313" key="2">
    <source>
        <dbReference type="Proteomes" id="UP000235564"/>
    </source>
</evidence>
<dbReference type="AlphaFoldDB" id="A0A2N6QTA6"/>
<protein>
    <submittedName>
        <fullName evidence="1">Uncharacterized protein</fullName>
    </submittedName>
</protein>